<evidence type="ECO:0000313" key="4">
    <source>
        <dbReference type="Proteomes" id="UP000295151"/>
    </source>
</evidence>
<gene>
    <name evidence="3" type="ORF">EV138_3071</name>
</gene>
<feature type="region of interest" description="Disordered" evidence="1">
    <location>
        <begin position="65"/>
        <end position="106"/>
    </location>
</feature>
<dbReference type="EMBL" id="SOCE01000001">
    <property type="protein sequence ID" value="TDU89501.1"/>
    <property type="molecule type" value="Genomic_DNA"/>
</dbReference>
<evidence type="ECO:0000313" key="3">
    <source>
        <dbReference type="EMBL" id="TDU89501.1"/>
    </source>
</evidence>
<evidence type="ECO:0000256" key="2">
    <source>
        <dbReference type="SAM" id="Phobius"/>
    </source>
</evidence>
<name>A0A4R7TBS0_9ACTN</name>
<sequence>MNDNDLRDLLQADPDELTPLDAAQVIAGARRRRRTRGVVAAGVASAAVAVVAAGSLFAATDQGGREPSALPLAGTPSSPAGTPSSTPPTMSGPSVSAPHGSGFAFQNEPQAVGQLPANGSVPIAPYYRFQTRGTQWAVISQLPGEPQYEPFGWRATVGNSNLGDGTDPGIQSAGAGAGLLVNSVFKGPRVTTVLYTSGKNAWYAKVYRLGGISGWVQSSAVIAAPATPTTITAGTRVTPAPPVGDDVSVFAYDATGRLLASFGSGKDPLAK</sequence>
<comment type="caution">
    <text evidence="3">The sequence shown here is derived from an EMBL/GenBank/DDBJ whole genome shotgun (WGS) entry which is preliminary data.</text>
</comment>
<dbReference type="Proteomes" id="UP000295151">
    <property type="component" value="Unassembled WGS sequence"/>
</dbReference>
<feature type="compositionally biased region" description="Low complexity" evidence="1">
    <location>
        <begin position="74"/>
        <end position="94"/>
    </location>
</feature>
<keyword evidence="4" id="KW-1185">Reference proteome</keyword>
<proteinExistence type="predicted"/>
<dbReference type="AlphaFoldDB" id="A0A4R7TBS0"/>
<protein>
    <submittedName>
        <fullName evidence="3">Uncharacterized protein</fullName>
    </submittedName>
</protein>
<keyword evidence="2" id="KW-1133">Transmembrane helix</keyword>
<dbReference type="OrthoDB" id="3820579at2"/>
<dbReference type="RefSeq" id="WP_133979564.1">
    <property type="nucleotide sequence ID" value="NZ_SOCE01000001.1"/>
</dbReference>
<accession>A0A4R7TBS0</accession>
<organism evidence="3 4">
    <name type="scientific">Kribbella voronezhensis</name>
    <dbReference type="NCBI Taxonomy" id="2512212"/>
    <lineage>
        <taxon>Bacteria</taxon>
        <taxon>Bacillati</taxon>
        <taxon>Actinomycetota</taxon>
        <taxon>Actinomycetes</taxon>
        <taxon>Propionibacteriales</taxon>
        <taxon>Kribbellaceae</taxon>
        <taxon>Kribbella</taxon>
    </lineage>
</organism>
<keyword evidence="2" id="KW-0472">Membrane</keyword>
<feature type="transmembrane region" description="Helical" evidence="2">
    <location>
        <begin position="38"/>
        <end position="59"/>
    </location>
</feature>
<keyword evidence="2" id="KW-0812">Transmembrane</keyword>
<evidence type="ECO:0000256" key="1">
    <source>
        <dbReference type="SAM" id="MobiDB-lite"/>
    </source>
</evidence>
<reference evidence="3 4" key="1">
    <citation type="submission" date="2019-03" db="EMBL/GenBank/DDBJ databases">
        <title>Genomic Encyclopedia of Type Strains, Phase III (KMG-III): the genomes of soil and plant-associated and newly described type strains.</title>
        <authorList>
            <person name="Whitman W."/>
        </authorList>
    </citation>
    <scope>NUCLEOTIDE SEQUENCE [LARGE SCALE GENOMIC DNA]</scope>
    <source>
        <strain evidence="3 4">VKM Ac-2575</strain>
    </source>
</reference>